<dbReference type="SMART" id="SM00382">
    <property type="entry name" value="AAA"/>
    <property type="match status" value="1"/>
</dbReference>
<dbReference type="SMART" id="SM00255">
    <property type="entry name" value="TIR"/>
    <property type="match status" value="2"/>
</dbReference>
<evidence type="ECO:0000313" key="12">
    <source>
        <dbReference type="EMBL" id="KAG5601683.1"/>
    </source>
</evidence>
<dbReference type="GO" id="GO:0051707">
    <property type="term" value="P:response to other organism"/>
    <property type="evidence" value="ECO:0007669"/>
    <property type="project" value="UniProtKB-ARBA"/>
</dbReference>
<dbReference type="GO" id="GO:0006952">
    <property type="term" value="P:defense response"/>
    <property type="evidence" value="ECO:0007669"/>
    <property type="project" value="UniProtKB-KW"/>
</dbReference>
<dbReference type="SUPFAM" id="SSF52540">
    <property type="entry name" value="P-loop containing nucleoside triphosphate hydrolases"/>
    <property type="match status" value="2"/>
</dbReference>
<evidence type="ECO:0000256" key="3">
    <source>
        <dbReference type="ARBA" id="ARBA00022614"/>
    </source>
</evidence>
<dbReference type="InterPro" id="IPR035897">
    <property type="entry name" value="Toll_tir_struct_dom_sf"/>
</dbReference>
<evidence type="ECO:0000256" key="6">
    <source>
        <dbReference type="ARBA" id="ARBA00022821"/>
    </source>
</evidence>
<dbReference type="Pfam" id="PF23598">
    <property type="entry name" value="LRR_14"/>
    <property type="match status" value="1"/>
</dbReference>
<comment type="catalytic activity">
    <reaction evidence="10">
        <text>NAD(+) + H2O = ADP-D-ribose + nicotinamide + H(+)</text>
        <dbReference type="Rhea" id="RHEA:16301"/>
        <dbReference type="ChEBI" id="CHEBI:15377"/>
        <dbReference type="ChEBI" id="CHEBI:15378"/>
        <dbReference type="ChEBI" id="CHEBI:17154"/>
        <dbReference type="ChEBI" id="CHEBI:57540"/>
        <dbReference type="ChEBI" id="CHEBI:57967"/>
        <dbReference type="EC" id="3.2.2.6"/>
    </reaction>
    <physiologicalReaction direction="left-to-right" evidence="10">
        <dbReference type="Rhea" id="RHEA:16302"/>
    </physiologicalReaction>
</comment>
<comment type="caution">
    <text evidence="12">The sequence shown here is derived from an EMBL/GenBank/DDBJ whole genome shotgun (WGS) entry which is preliminary data.</text>
</comment>
<gene>
    <name evidence="12" type="ORF">H5410_033053</name>
</gene>
<dbReference type="Proteomes" id="UP000824120">
    <property type="component" value="Chromosome 6"/>
</dbReference>
<dbReference type="PANTHER" id="PTHR11017">
    <property type="entry name" value="LEUCINE-RICH REPEAT-CONTAINING PROTEIN"/>
    <property type="match status" value="1"/>
</dbReference>
<dbReference type="SUPFAM" id="SSF52058">
    <property type="entry name" value="L domain-like"/>
    <property type="match status" value="1"/>
</dbReference>
<dbReference type="GO" id="GO:0043531">
    <property type="term" value="F:ADP binding"/>
    <property type="evidence" value="ECO:0007669"/>
    <property type="project" value="InterPro"/>
</dbReference>
<dbReference type="InterPro" id="IPR002182">
    <property type="entry name" value="NB-ARC"/>
</dbReference>
<dbReference type="InterPro" id="IPR045344">
    <property type="entry name" value="C-JID"/>
</dbReference>
<evidence type="ECO:0000256" key="5">
    <source>
        <dbReference type="ARBA" id="ARBA00022801"/>
    </source>
</evidence>
<organism evidence="12 13">
    <name type="scientific">Solanum commersonii</name>
    <name type="common">Commerson's wild potato</name>
    <name type="synonym">Commerson's nightshade</name>
    <dbReference type="NCBI Taxonomy" id="4109"/>
    <lineage>
        <taxon>Eukaryota</taxon>
        <taxon>Viridiplantae</taxon>
        <taxon>Streptophyta</taxon>
        <taxon>Embryophyta</taxon>
        <taxon>Tracheophyta</taxon>
        <taxon>Spermatophyta</taxon>
        <taxon>Magnoliopsida</taxon>
        <taxon>eudicotyledons</taxon>
        <taxon>Gunneridae</taxon>
        <taxon>Pentapetalae</taxon>
        <taxon>asterids</taxon>
        <taxon>lamiids</taxon>
        <taxon>Solanales</taxon>
        <taxon>Solanaceae</taxon>
        <taxon>Solanoideae</taxon>
        <taxon>Solaneae</taxon>
        <taxon>Solanum</taxon>
    </lineage>
</organism>
<dbReference type="GO" id="GO:0005524">
    <property type="term" value="F:ATP binding"/>
    <property type="evidence" value="ECO:0007669"/>
    <property type="project" value="UniProtKB-KW"/>
</dbReference>
<feature type="domain" description="TIR" evidence="11">
    <location>
        <begin position="615"/>
        <end position="811"/>
    </location>
</feature>
<dbReference type="GO" id="GO:0016020">
    <property type="term" value="C:membrane"/>
    <property type="evidence" value="ECO:0007669"/>
    <property type="project" value="UniProtKB-SubCell"/>
</dbReference>
<dbReference type="GO" id="GO:0007165">
    <property type="term" value="P:signal transduction"/>
    <property type="evidence" value="ECO:0007669"/>
    <property type="project" value="InterPro"/>
</dbReference>
<evidence type="ECO:0000256" key="4">
    <source>
        <dbReference type="ARBA" id="ARBA00022737"/>
    </source>
</evidence>
<dbReference type="Pfam" id="PF00931">
    <property type="entry name" value="NB-ARC"/>
    <property type="match status" value="2"/>
</dbReference>
<evidence type="ECO:0000256" key="8">
    <source>
        <dbReference type="ARBA" id="ARBA00023054"/>
    </source>
</evidence>
<dbReference type="FunFam" id="3.40.50.10140:FF:000007">
    <property type="entry name" value="Disease resistance protein (TIR-NBS-LRR class)"/>
    <property type="match status" value="1"/>
</dbReference>
<dbReference type="InterPro" id="IPR000157">
    <property type="entry name" value="TIR_dom"/>
</dbReference>
<dbReference type="Gene3D" id="3.40.50.10140">
    <property type="entry name" value="Toll/interleukin-1 receptor homology (TIR) domain"/>
    <property type="match status" value="2"/>
</dbReference>
<dbReference type="InterPro" id="IPR058192">
    <property type="entry name" value="WHD_ROQ1-like"/>
</dbReference>
<dbReference type="Pfam" id="PF23282">
    <property type="entry name" value="WHD_ROQ1"/>
    <property type="match status" value="2"/>
</dbReference>
<feature type="domain" description="TIR" evidence="11">
    <location>
        <begin position="11"/>
        <end position="189"/>
    </location>
</feature>
<dbReference type="OrthoDB" id="1277463at2759"/>
<dbReference type="GO" id="GO:0061809">
    <property type="term" value="F:NAD+ nucleosidase activity, cyclic ADP-ribose generating"/>
    <property type="evidence" value="ECO:0007669"/>
    <property type="project" value="UniProtKB-EC"/>
</dbReference>
<dbReference type="EC" id="3.2.2.6" evidence="2"/>
<dbReference type="Gene3D" id="3.40.50.300">
    <property type="entry name" value="P-loop containing nucleotide triphosphate hydrolases"/>
    <property type="match status" value="2"/>
</dbReference>
<keyword evidence="13" id="KW-1185">Reference proteome</keyword>
<dbReference type="EMBL" id="JACXVP010000006">
    <property type="protein sequence ID" value="KAG5601683.1"/>
    <property type="molecule type" value="Genomic_DNA"/>
</dbReference>
<dbReference type="PROSITE" id="PS50104">
    <property type="entry name" value="TIR"/>
    <property type="match status" value="2"/>
</dbReference>
<dbReference type="InterPro" id="IPR032675">
    <property type="entry name" value="LRR_dom_sf"/>
</dbReference>
<evidence type="ECO:0000256" key="1">
    <source>
        <dbReference type="ARBA" id="ARBA00004170"/>
    </source>
</evidence>
<comment type="subcellular location">
    <subcellularLocation>
        <location evidence="1">Membrane</location>
        <topology evidence="1">Peripheral membrane protein</topology>
    </subcellularLocation>
</comment>
<keyword evidence="8" id="KW-0175">Coiled coil</keyword>
<keyword evidence="6" id="KW-0611">Plant defense</keyword>
<keyword evidence="3" id="KW-0433">Leucine-rich repeat</keyword>
<dbReference type="InterPro" id="IPR042197">
    <property type="entry name" value="Apaf_helical"/>
</dbReference>
<evidence type="ECO:0000313" key="13">
    <source>
        <dbReference type="Proteomes" id="UP000824120"/>
    </source>
</evidence>
<dbReference type="Pfam" id="PF01582">
    <property type="entry name" value="TIR"/>
    <property type="match status" value="2"/>
</dbReference>
<proteinExistence type="predicted"/>
<dbReference type="InterPro" id="IPR055414">
    <property type="entry name" value="LRR_R13L4/SHOC2-like"/>
</dbReference>
<evidence type="ECO:0000256" key="9">
    <source>
        <dbReference type="ARBA" id="ARBA00023136"/>
    </source>
</evidence>
<dbReference type="PANTHER" id="PTHR11017:SF580">
    <property type="entry name" value="ADP-RIBOSYL CYCLASE_CYCLIC ADP-RIBOSE HYDROLASE"/>
    <property type="match status" value="1"/>
</dbReference>
<dbReference type="InterPro" id="IPR003591">
    <property type="entry name" value="Leu-rich_rpt_typical-subtyp"/>
</dbReference>
<dbReference type="Gene3D" id="3.80.10.10">
    <property type="entry name" value="Ribonuclease Inhibitor"/>
    <property type="match status" value="2"/>
</dbReference>
<sequence length="1764" mass="202088">MASQFLSVKKWKYDVFLNFLPEDFNENFVSDLYKRLEDIGIKAFKHDDRSARFSPISTEISEAIEESRIAITIFSGEYALSRLCLEEITKIMECVDSHGQEFFPVFYRTDPSAVSRIFDLDKHRAYLMGSDLGMLLMGFDSEEVQSWKDALSEAFDIVGLKKDYYSFELASWKYEECIEEIVDKASQVMNIAKYPVGIRSRVEEVKSLLKVESGGVHSIGIWGMAGVGKTTVARTLFNEISCQFEESCFFPNVRRVLEKHGPGGLHHLQQKLLSQILKKHSVSLANFARGGELISQMLRFKKVLIVLDDMDDSFQLDFLVGKYDWFGDGSRVITTTRSFDLLGKHDVLYRVPELTNNEALEFFSWHAFQQGAPVKDFEELSRCVVDYAKGLPLALEVLGSFLYKQSREKQISALYRLQDFRDGKIVRLLIISLDALGAEYKNIFLHITCFFRGKKEKDVITVLNRLGFKLRYEIDVLSRSFLYISEGMIEIHNSIAQMGQQVARDAEQGKPWNCSRLWLGKDMNTVFSANQVRGPLMAENSGDILFPLVHYFALKKVDANLNRLYKLVRLRFSRADTLTLYMVSARSLFSLFRDLYIARTHTFSVAPQNEANQKWKYDAFLSFRGDDTRNNFVAHLYKRLQDIGINVFKDDVKLERGKIISTELLKAIEESRTAIIIFSEDYASSTWCLEELTMIMECVDKTEQKAYPVFYNVEPSDIRMKTKSSSFAKALVKHREDFKANFEKFATKHEADLALRKKYETNHKDNLEKVQRWKDALHRAAGIAGLDVRKTANGNEADSIDKIINDNFRNMHHTVSATEKYLVGIESRMGEVESLLKFQLSDVCFIGIWGIGGVGKTTVARKYFDKVSHQFQGSCFLANVREESKKHGLMYLQKTLLSRLLKEKSMNLASFYEGADMIKRRLCHWKVLIVFDDVDDEDQLDYLVGNHDWFGGGSIVITTTRNQDLLRRHDQLYSVPELAKDEAIEVFSWHAFQKPTPDKEFLKLSKSVVDYAKGLPLALKVLGSFLYKRGITEWRSALDRLKDTGYEKIAKQLSLSLDGLSHEEKNIFLDMACFFRGRKRDDVITILNSFGFRSEIGTDILIQKSLLYISEGMVEMHDLIEQMGQQVARNVDQDKPWNHSRLWYEQDIKTVFSANQRTESIKGIMVPIGSDRHICKWSKAFRNLPCLRLLIVKGEEARHHDPICDPIEYLPSNLKWLDWSYYSFVSLPADFEPGNLVGLIMTSSSLVEIFKEPKAFDKLTILNLSFSGSLLRTPNFCETPNLQKIILKSCVSLVEIHPSIGNIKKLIFLNLENCKSLKSLPSSIQMESLESFNLSGCQKLEKFPEIRGNMESLSELLLARTAIWELPSSIGQLSGISLLDLRSCEYLVRLPASVCEMRKLKILILKGCSRLSIFPENLGDLNELEELYAGNTAIWQLPDSIGNLSKLKILSLRKGRKVKHQSARSLILPWVFHALRELESLDLSGCNLCDSQAAALMNLTSLLELNLSRNKFIYFADVFSRLSHLRYLNIAHCQELKELPQLPQNIEELYVDDFWAKESIAKLRMYPRLNLVSFTNYSFDQQSYTEESNGSSISDEILSLLLSNNMDDVILPTLNSDHRVTCSIVFPERAIPTWFMHQSVEEKISFKLPINWYNDKFKGFAICCVTLMGAGVCSPDSRLSGKYDYAFINAKLICNDHLKDLKVIEKECKVGTASRTYGWCVCFAYIPLYSSLQVGDINQYSLFEASINGCIVRQWGVHLIYQDE</sequence>
<dbReference type="Gene3D" id="1.10.8.430">
    <property type="entry name" value="Helical domain of apoptotic protease-activating factors"/>
    <property type="match status" value="2"/>
</dbReference>
<name>A0A9J5YLP2_SOLCO</name>
<evidence type="ECO:0000256" key="10">
    <source>
        <dbReference type="ARBA" id="ARBA00047304"/>
    </source>
</evidence>
<keyword evidence="5" id="KW-0378">Hydrolase</keyword>
<dbReference type="SUPFAM" id="SSF52200">
    <property type="entry name" value="Toll/Interleukin receptor TIR domain"/>
    <property type="match status" value="2"/>
</dbReference>
<dbReference type="Pfam" id="PF20160">
    <property type="entry name" value="C-JID"/>
    <property type="match status" value="1"/>
</dbReference>
<dbReference type="SMART" id="SM00369">
    <property type="entry name" value="LRR_TYP"/>
    <property type="match status" value="4"/>
</dbReference>
<evidence type="ECO:0000259" key="11">
    <source>
        <dbReference type="PROSITE" id="PS50104"/>
    </source>
</evidence>
<reference evidence="12 13" key="1">
    <citation type="submission" date="2020-09" db="EMBL/GenBank/DDBJ databases">
        <title>De no assembly of potato wild relative species, Solanum commersonii.</title>
        <authorList>
            <person name="Cho K."/>
        </authorList>
    </citation>
    <scope>NUCLEOTIDE SEQUENCE [LARGE SCALE GENOMIC DNA]</scope>
    <source>
        <strain evidence="12">LZ3.2</strain>
        <tissue evidence="12">Leaf</tissue>
    </source>
</reference>
<accession>A0A9J5YLP2</accession>
<dbReference type="InterPro" id="IPR003593">
    <property type="entry name" value="AAA+_ATPase"/>
</dbReference>
<keyword evidence="9" id="KW-0472">Membrane</keyword>
<evidence type="ECO:0000256" key="2">
    <source>
        <dbReference type="ARBA" id="ARBA00011982"/>
    </source>
</evidence>
<dbReference type="InterPro" id="IPR044974">
    <property type="entry name" value="Disease_R_plants"/>
</dbReference>
<evidence type="ECO:0000256" key="7">
    <source>
        <dbReference type="ARBA" id="ARBA00023027"/>
    </source>
</evidence>
<keyword evidence="4" id="KW-0677">Repeat</keyword>
<dbReference type="PRINTS" id="PR00364">
    <property type="entry name" value="DISEASERSIST"/>
</dbReference>
<dbReference type="InterPro" id="IPR027417">
    <property type="entry name" value="P-loop_NTPase"/>
</dbReference>
<protein>
    <recommendedName>
        <fullName evidence="2">ADP-ribosyl cyclase/cyclic ADP-ribose hydrolase</fullName>
        <ecNumber evidence="2">3.2.2.6</ecNumber>
    </recommendedName>
</protein>
<keyword evidence="7" id="KW-0520">NAD</keyword>